<dbReference type="KEGG" id="bnn:FOA43_002904"/>
<protein>
    <recommendedName>
        <fullName evidence="11">Amino acid permease/ SLC12A domain-containing protein</fullName>
    </recommendedName>
</protein>
<name>A0A875S759_EENNA</name>
<feature type="transmembrane region" description="Helical" evidence="10">
    <location>
        <begin position="420"/>
        <end position="439"/>
    </location>
</feature>
<evidence type="ECO:0000256" key="1">
    <source>
        <dbReference type="ARBA" id="ARBA00004651"/>
    </source>
</evidence>
<keyword evidence="4" id="KW-1003">Cell membrane</keyword>
<proteinExistence type="inferred from homology"/>
<evidence type="ECO:0000313" key="12">
    <source>
        <dbReference type="EMBL" id="QPG75549.1"/>
    </source>
</evidence>
<dbReference type="Gene3D" id="1.20.1740.10">
    <property type="entry name" value="Amino acid/polyamine transporter I"/>
    <property type="match status" value="1"/>
</dbReference>
<dbReference type="GO" id="GO:0005886">
    <property type="term" value="C:plasma membrane"/>
    <property type="evidence" value="ECO:0007669"/>
    <property type="project" value="UniProtKB-SubCell"/>
</dbReference>
<dbReference type="InterPro" id="IPR050524">
    <property type="entry name" value="APC_YAT"/>
</dbReference>
<dbReference type="InterPro" id="IPR004762">
    <property type="entry name" value="Amino_acid_permease_fungi"/>
</dbReference>
<comment type="similarity">
    <text evidence="2">Belongs to the amino acid-polyamine-organocation (APC) superfamily. YAT (TC 2.A.3.10) family.</text>
</comment>
<gene>
    <name evidence="12" type="ORF">FOA43_002904</name>
</gene>
<keyword evidence="13" id="KW-1185">Reference proteome</keyword>
<feature type="transmembrane region" description="Helical" evidence="10">
    <location>
        <begin position="374"/>
        <end position="399"/>
    </location>
</feature>
<dbReference type="NCBIfam" id="TIGR00913">
    <property type="entry name" value="2A0310"/>
    <property type="match status" value="1"/>
</dbReference>
<feature type="domain" description="Amino acid permease/ SLC12A" evidence="11">
    <location>
        <begin position="97"/>
        <end position="551"/>
    </location>
</feature>
<feature type="transmembrane region" description="Helical" evidence="10">
    <location>
        <begin position="445"/>
        <end position="466"/>
    </location>
</feature>
<feature type="transmembrane region" description="Helical" evidence="10">
    <location>
        <begin position="320"/>
        <end position="341"/>
    </location>
</feature>
<dbReference type="EMBL" id="CP064814">
    <property type="protein sequence ID" value="QPG75549.1"/>
    <property type="molecule type" value="Genomic_DNA"/>
</dbReference>
<dbReference type="InterPro" id="IPR004840">
    <property type="entry name" value="Amino_acid_permease_CS"/>
</dbReference>
<evidence type="ECO:0000313" key="13">
    <source>
        <dbReference type="Proteomes" id="UP000662931"/>
    </source>
</evidence>
<sequence>MSDTTDNKKGQGTIFEVNPKKAYNTNDEVASTSYDSSSGSISETEESKGGFKGWFHNFIDGFKRYDVGEIDPNLTDIERTAVIAAKAPLKRKLKSIHIQMIAIGGAIGTGLFVGSGTALATGGPASLIICYSLTGAMIFCTVQALGELSVAYPVAGSFLSLCNRFISPGWGFMISWNYAMQWLIVMPLELVAASLTIQFWNSSVNPGAWVAIFYCTIVIINLFGSLGYANVESVLSMIKIVAIVGFCILGVVLNCGGGPNGKYIGGMYFHNPGAFNHGFKGLCSVFVTAAFSFEGTELVGLASAETQNPEKVLPSATKQVVWRVVLFYLVSLTLVGLLVPYNDSRLLQSSSVDVTASPFVISIENAGIKVLPSIFNGVILISVISVANSAVFGCSRTIASLADQSFAPKWFGYIDRTGRPLAGVGLALLFGLLCFLSATPKEAEVFSWLMALSGLSSICTWGTICLCHIRFRNAMKVQGRTTDELSFTAISGVIGSWFGLILNCLVLVVEFWISLFPIGSKPNAKAFFQSYLNVVVNIGLFIIYLLWKRRKSIVWIHGKDVDLVTGRKKVDVDLVRQEKAEMKAYIRSRPWWYRTYKFWC</sequence>
<feature type="transmembrane region" description="Helical" evidence="10">
    <location>
        <begin position="179"/>
        <end position="200"/>
    </location>
</feature>
<evidence type="ECO:0000256" key="10">
    <source>
        <dbReference type="SAM" id="Phobius"/>
    </source>
</evidence>
<keyword evidence="7 10" id="KW-1133">Transmembrane helix</keyword>
<dbReference type="OrthoDB" id="3900342at2759"/>
<dbReference type="AlphaFoldDB" id="A0A875S759"/>
<dbReference type="PANTHER" id="PTHR43341">
    <property type="entry name" value="AMINO ACID PERMEASE"/>
    <property type="match status" value="1"/>
</dbReference>
<evidence type="ECO:0000256" key="8">
    <source>
        <dbReference type="ARBA" id="ARBA00023136"/>
    </source>
</evidence>
<dbReference type="GO" id="GO:0015171">
    <property type="term" value="F:amino acid transmembrane transporter activity"/>
    <property type="evidence" value="ECO:0007669"/>
    <property type="project" value="TreeGrafter"/>
</dbReference>
<evidence type="ECO:0000256" key="5">
    <source>
        <dbReference type="ARBA" id="ARBA00022692"/>
    </source>
</evidence>
<feature type="transmembrane region" description="Helical" evidence="10">
    <location>
        <begin position="487"/>
        <end position="514"/>
    </location>
</feature>
<feature type="region of interest" description="Disordered" evidence="9">
    <location>
        <begin position="1"/>
        <end position="20"/>
    </location>
</feature>
<dbReference type="InterPro" id="IPR004841">
    <property type="entry name" value="AA-permease/SLC12A_dom"/>
</dbReference>
<evidence type="ECO:0000256" key="6">
    <source>
        <dbReference type="ARBA" id="ARBA00022970"/>
    </source>
</evidence>
<accession>A0A875S759</accession>
<evidence type="ECO:0000256" key="4">
    <source>
        <dbReference type="ARBA" id="ARBA00022475"/>
    </source>
</evidence>
<dbReference type="Proteomes" id="UP000662931">
    <property type="component" value="Chromosome 3"/>
</dbReference>
<comment type="subcellular location">
    <subcellularLocation>
        <location evidence="1">Cell membrane</location>
        <topology evidence="1">Multi-pass membrane protein</topology>
    </subcellularLocation>
</comment>
<dbReference type="PANTHER" id="PTHR43341:SF1">
    <property type="entry name" value="GENERAL AMINO-ACID PERMEASE GAP1"/>
    <property type="match status" value="1"/>
</dbReference>
<feature type="region of interest" description="Disordered" evidence="9">
    <location>
        <begin position="26"/>
        <end position="47"/>
    </location>
</feature>
<dbReference type="Pfam" id="PF00324">
    <property type="entry name" value="AA_permease"/>
    <property type="match status" value="1"/>
</dbReference>
<evidence type="ECO:0000256" key="7">
    <source>
        <dbReference type="ARBA" id="ARBA00022989"/>
    </source>
</evidence>
<feature type="compositionally biased region" description="Low complexity" evidence="9">
    <location>
        <begin position="31"/>
        <end position="42"/>
    </location>
</feature>
<dbReference type="FunFam" id="1.20.1740.10:FF:000017">
    <property type="entry name" value="Amino acid permease"/>
    <property type="match status" value="1"/>
</dbReference>
<evidence type="ECO:0000256" key="9">
    <source>
        <dbReference type="SAM" id="MobiDB-lite"/>
    </source>
</evidence>
<evidence type="ECO:0000256" key="2">
    <source>
        <dbReference type="ARBA" id="ARBA00006983"/>
    </source>
</evidence>
<keyword evidence="5 10" id="KW-0812">Transmembrane</keyword>
<feature type="transmembrane region" description="Helical" evidence="10">
    <location>
        <begin position="526"/>
        <end position="547"/>
    </location>
</feature>
<dbReference type="PROSITE" id="PS00218">
    <property type="entry name" value="AMINO_ACID_PERMEASE_1"/>
    <property type="match status" value="1"/>
</dbReference>
<evidence type="ECO:0000256" key="3">
    <source>
        <dbReference type="ARBA" id="ARBA00022448"/>
    </source>
</evidence>
<evidence type="ECO:0000259" key="11">
    <source>
        <dbReference type="Pfam" id="PF00324"/>
    </source>
</evidence>
<keyword evidence="6" id="KW-0029">Amino-acid transport</keyword>
<keyword evidence="8 10" id="KW-0472">Membrane</keyword>
<feature type="transmembrane region" description="Helical" evidence="10">
    <location>
        <begin position="207"/>
        <end position="228"/>
    </location>
</feature>
<reference evidence="12" key="1">
    <citation type="submission" date="2020-10" db="EMBL/GenBank/DDBJ databases">
        <authorList>
            <person name="Roach M.J.R."/>
        </authorList>
    </citation>
    <scope>NUCLEOTIDE SEQUENCE</scope>
    <source>
        <strain evidence="12">CBS 1945</strain>
    </source>
</reference>
<dbReference type="RefSeq" id="XP_038779114.1">
    <property type="nucleotide sequence ID" value="XM_038923186.1"/>
</dbReference>
<feature type="transmembrane region" description="Helical" evidence="10">
    <location>
        <begin position="100"/>
        <end position="119"/>
    </location>
</feature>
<feature type="transmembrane region" description="Helical" evidence="10">
    <location>
        <begin position="234"/>
        <end position="253"/>
    </location>
</feature>
<dbReference type="GeneID" id="62196305"/>
<keyword evidence="3" id="KW-0813">Transport</keyword>
<organism evidence="12 13">
    <name type="scientific">Eeniella nana</name>
    <name type="common">Yeast</name>
    <name type="synonym">Brettanomyces nanus</name>
    <dbReference type="NCBI Taxonomy" id="13502"/>
    <lineage>
        <taxon>Eukaryota</taxon>
        <taxon>Fungi</taxon>
        <taxon>Dikarya</taxon>
        <taxon>Ascomycota</taxon>
        <taxon>Saccharomycotina</taxon>
        <taxon>Pichiomycetes</taxon>
        <taxon>Pichiales</taxon>
        <taxon>Pichiaceae</taxon>
        <taxon>Brettanomyces</taxon>
    </lineage>
</organism>